<sequence>MRLLAGLASLFIGLFLALAPPASAANPLPVDQAFRLSVLKDTDGRLVLNWRIADGYYLYRDHIAAKDGQGNPLAVDTQPGQPKDDPNFGRLEVYYTHATASVKADTEPLELTYQGCQEDGICYRPETRTVDPVTLAVSSEKGQKAKLLAQTPTFTPTFTPAAVPAAPPKAAFALAPEKGMVEGLVDRGGTGLVIAAFLAFGVLLAFTPPCVFPIYPPILAGTLAREGEKLTAKRGFVLSATYVVSLALGFAVVGAIAGWSGQNLQMVLQSKWTALVLAGLFVLLALSMFGLFQIQLPNSWVSAISSRTGPPHGQQRTGSKRSAAILGFSSVLIVGPCVTAPLAGALIYIAQTANVALGASALFALGIGKGLPLIAFATLGAGTLPRAGAWMETVKQIFGFGFLATAIFMAAPPLLPPGVDMVLWALLLFGTASFAFLKIPGRSVVARTIGTAAFVYGVILMLGVASGGKDPLQPLAAFGNRGGNQNLAALQFAPVETVSSLQEKLGEARGDKPTLVYFTADWCVSCSTVERRVLPDAGVKKALEGYQLVKADISELTAGNADLMAKLGVAGPPTMIFFNRISKEPEGTRLVGDITTASIERSVGLVSAD</sequence>
<reference evidence="12 13" key="1">
    <citation type="journal article" date="2014" name="FEMS Microbiol. Lett.">
        <title>Genome sequencing analysis reveals virulence-related gene content of Ochrobactrum intermedium strain 229E, a urease-positive strain isolated from the human gastric niche.</title>
        <authorList>
            <person name="Kulkarni G.J."/>
            <person name="Shetty S."/>
            <person name="Dharne M.S."/>
            <person name="Shouche Y.S."/>
        </authorList>
    </citation>
    <scope>NUCLEOTIDE SEQUENCE [LARGE SCALE GENOMIC DNA]</scope>
    <source>
        <strain evidence="12 13">229E</strain>
    </source>
</reference>
<evidence type="ECO:0000256" key="10">
    <source>
        <dbReference type="SAM" id="SignalP"/>
    </source>
</evidence>
<evidence type="ECO:0000256" key="4">
    <source>
        <dbReference type="ARBA" id="ARBA00022692"/>
    </source>
</evidence>
<comment type="caution">
    <text evidence="12">The sequence shown here is derived from an EMBL/GenBank/DDBJ whole genome shotgun (WGS) entry which is preliminary data.</text>
</comment>
<evidence type="ECO:0000313" key="13">
    <source>
        <dbReference type="Proteomes" id="UP000016842"/>
    </source>
</evidence>
<keyword evidence="6 9" id="KW-1133">Transmembrane helix</keyword>
<proteinExistence type="predicted"/>
<feature type="transmembrane region" description="Helical" evidence="9">
    <location>
        <begin position="361"/>
        <end position="385"/>
    </location>
</feature>
<dbReference type="Proteomes" id="UP000016842">
    <property type="component" value="Unassembled WGS sequence"/>
</dbReference>
<evidence type="ECO:0000256" key="2">
    <source>
        <dbReference type="ARBA" id="ARBA00004651"/>
    </source>
</evidence>
<dbReference type="InterPro" id="IPR003834">
    <property type="entry name" value="Cyt_c_assmbl_TM_dom"/>
</dbReference>
<dbReference type="EMBL" id="ASXJ01000345">
    <property type="protein sequence ID" value="ERM00026.1"/>
    <property type="molecule type" value="Genomic_DNA"/>
</dbReference>
<feature type="chain" id="PRO_5004657144" evidence="10">
    <location>
        <begin position="25"/>
        <end position="609"/>
    </location>
</feature>
<keyword evidence="5" id="KW-0201">Cytochrome c-type biogenesis</keyword>
<feature type="domain" description="Thioredoxin" evidence="11">
    <location>
        <begin position="487"/>
        <end position="608"/>
    </location>
</feature>
<feature type="transmembrane region" description="Helical" evidence="9">
    <location>
        <begin position="323"/>
        <end position="349"/>
    </location>
</feature>
<keyword evidence="8" id="KW-0676">Redox-active center</keyword>
<evidence type="ECO:0000256" key="7">
    <source>
        <dbReference type="ARBA" id="ARBA00023136"/>
    </source>
</evidence>
<dbReference type="NCBIfam" id="NF001419">
    <property type="entry name" value="PRK00293.1"/>
    <property type="match status" value="1"/>
</dbReference>
<dbReference type="Gene3D" id="3.40.30.10">
    <property type="entry name" value="Glutaredoxin"/>
    <property type="match status" value="1"/>
</dbReference>
<dbReference type="InterPro" id="IPR036249">
    <property type="entry name" value="Thioredoxin-like_sf"/>
</dbReference>
<feature type="transmembrane region" description="Helical" evidence="9">
    <location>
        <begin position="421"/>
        <end position="437"/>
    </location>
</feature>
<dbReference type="Gene3D" id="2.60.40.1250">
    <property type="entry name" value="Thiol:disulfide interchange protein DsbD, N-terminal domain"/>
    <property type="match status" value="1"/>
</dbReference>
<dbReference type="GO" id="GO:0017004">
    <property type="term" value="P:cytochrome complex assembly"/>
    <property type="evidence" value="ECO:0007669"/>
    <property type="project" value="UniProtKB-KW"/>
</dbReference>
<evidence type="ECO:0000256" key="1">
    <source>
        <dbReference type="ARBA" id="ARBA00003565"/>
    </source>
</evidence>
<evidence type="ECO:0000256" key="3">
    <source>
        <dbReference type="ARBA" id="ARBA00022475"/>
    </source>
</evidence>
<name>U4VBF2_9HYPH</name>
<keyword evidence="4 9" id="KW-0812">Transmembrane</keyword>
<dbReference type="GO" id="GO:0015035">
    <property type="term" value="F:protein-disulfide reductase activity"/>
    <property type="evidence" value="ECO:0007669"/>
    <property type="project" value="TreeGrafter"/>
</dbReference>
<dbReference type="InterPro" id="IPR012336">
    <property type="entry name" value="Thioredoxin-like_fold"/>
</dbReference>
<keyword evidence="7 9" id="KW-0472">Membrane</keyword>
<evidence type="ECO:0000259" key="11">
    <source>
        <dbReference type="PROSITE" id="PS51352"/>
    </source>
</evidence>
<dbReference type="InterPro" id="IPR017937">
    <property type="entry name" value="Thioredoxin_CS"/>
</dbReference>
<feature type="transmembrane region" description="Helical" evidence="9">
    <location>
        <begin position="444"/>
        <end position="465"/>
    </location>
</feature>
<protein>
    <submittedName>
        <fullName evidence="12">Cytochrome C biogenesis protein</fullName>
    </submittedName>
</protein>
<gene>
    <name evidence="12" type="ORF">Q644_07425</name>
</gene>
<dbReference type="SUPFAM" id="SSF74863">
    <property type="entry name" value="Thiol:disulfide interchange protein DsbD, N-terminal domain (DsbD-alpha)"/>
    <property type="match status" value="1"/>
</dbReference>
<dbReference type="PANTHER" id="PTHR32234">
    <property type="entry name" value="THIOL:DISULFIDE INTERCHANGE PROTEIN DSBD"/>
    <property type="match status" value="1"/>
</dbReference>
<dbReference type="InterPro" id="IPR028250">
    <property type="entry name" value="DsbDN"/>
</dbReference>
<dbReference type="PATRIC" id="fig|1337887.3.peg.4917"/>
<comment type="function">
    <text evidence="1">May be required for disulfide bond formation in some proteins.</text>
</comment>
<evidence type="ECO:0000256" key="5">
    <source>
        <dbReference type="ARBA" id="ARBA00022748"/>
    </source>
</evidence>
<evidence type="ECO:0000256" key="6">
    <source>
        <dbReference type="ARBA" id="ARBA00022989"/>
    </source>
</evidence>
<comment type="subcellular location">
    <subcellularLocation>
        <location evidence="2">Cell membrane</location>
        <topology evidence="2">Multi-pass membrane protein</topology>
    </subcellularLocation>
</comment>
<dbReference type="InterPro" id="IPR013766">
    <property type="entry name" value="Thioredoxin_domain"/>
</dbReference>
<dbReference type="AlphaFoldDB" id="U4VBF2"/>
<dbReference type="Pfam" id="PF11412">
    <property type="entry name" value="DsbD_N"/>
    <property type="match status" value="1"/>
</dbReference>
<feature type="transmembrane region" description="Helical" evidence="9">
    <location>
        <begin position="236"/>
        <end position="260"/>
    </location>
</feature>
<dbReference type="Pfam" id="PF02683">
    <property type="entry name" value="DsbD_TM"/>
    <property type="match status" value="1"/>
</dbReference>
<dbReference type="GO" id="GO:0045454">
    <property type="term" value="P:cell redox homeostasis"/>
    <property type="evidence" value="ECO:0007669"/>
    <property type="project" value="TreeGrafter"/>
</dbReference>
<keyword evidence="3" id="KW-1003">Cell membrane</keyword>
<dbReference type="PROSITE" id="PS00194">
    <property type="entry name" value="THIOREDOXIN_1"/>
    <property type="match status" value="1"/>
</dbReference>
<keyword evidence="10" id="KW-0732">Signal</keyword>
<dbReference type="PROSITE" id="PS51352">
    <property type="entry name" value="THIOREDOXIN_2"/>
    <property type="match status" value="1"/>
</dbReference>
<feature type="transmembrane region" description="Helical" evidence="9">
    <location>
        <begin position="192"/>
        <end position="215"/>
    </location>
</feature>
<dbReference type="Pfam" id="PF13098">
    <property type="entry name" value="Thioredoxin_2"/>
    <property type="match status" value="1"/>
</dbReference>
<feature type="signal peptide" evidence="10">
    <location>
        <begin position="1"/>
        <end position="24"/>
    </location>
</feature>
<evidence type="ECO:0000313" key="12">
    <source>
        <dbReference type="EMBL" id="ERM00026.1"/>
    </source>
</evidence>
<dbReference type="PANTHER" id="PTHR32234:SF0">
    <property type="entry name" value="THIOL:DISULFIDE INTERCHANGE PROTEIN DSBD"/>
    <property type="match status" value="1"/>
</dbReference>
<organism evidence="12 13">
    <name type="scientific">Brucella intermedia 229E</name>
    <dbReference type="NCBI Taxonomy" id="1337887"/>
    <lineage>
        <taxon>Bacteria</taxon>
        <taxon>Pseudomonadati</taxon>
        <taxon>Pseudomonadota</taxon>
        <taxon>Alphaproteobacteria</taxon>
        <taxon>Hyphomicrobiales</taxon>
        <taxon>Brucellaceae</taxon>
        <taxon>Brucella/Ochrobactrum group</taxon>
        <taxon>Brucella</taxon>
    </lineage>
</organism>
<dbReference type="InterPro" id="IPR036929">
    <property type="entry name" value="DsbDN_sf"/>
</dbReference>
<dbReference type="SUPFAM" id="SSF52833">
    <property type="entry name" value="Thioredoxin-like"/>
    <property type="match status" value="1"/>
</dbReference>
<accession>U4VBF2</accession>
<evidence type="ECO:0000256" key="9">
    <source>
        <dbReference type="SAM" id="Phobius"/>
    </source>
</evidence>
<feature type="transmembrane region" description="Helical" evidence="9">
    <location>
        <begin position="272"/>
        <end position="292"/>
    </location>
</feature>
<dbReference type="GO" id="GO:0005886">
    <property type="term" value="C:plasma membrane"/>
    <property type="evidence" value="ECO:0007669"/>
    <property type="project" value="UniProtKB-SubCell"/>
</dbReference>
<feature type="transmembrane region" description="Helical" evidence="9">
    <location>
        <begin position="397"/>
        <end position="415"/>
    </location>
</feature>
<evidence type="ECO:0000256" key="8">
    <source>
        <dbReference type="ARBA" id="ARBA00023284"/>
    </source>
</evidence>